<dbReference type="GO" id="GO:0022857">
    <property type="term" value="F:transmembrane transporter activity"/>
    <property type="evidence" value="ECO:0007669"/>
    <property type="project" value="InterPro"/>
</dbReference>
<reference evidence="7 9" key="1">
    <citation type="submission" date="2021-03" db="EMBL/GenBank/DDBJ databases">
        <title>Draft genome and methylome analysis of Thiotrix fructosivoruns ATCC 49748.</title>
        <authorList>
            <person name="Fomenkov A."/>
            <person name="Grabovich M.Y."/>
            <person name="Roberts R.J."/>
        </authorList>
    </citation>
    <scope>NUCLEOTIDE SEQUENCE [LARGE SCALE GENOMIC DNA]</scope>
    <source>
        <strain evidence="7 9">ATCC 49748</strain>
    </source>
</reference>
<dbReference type="Gene3D" id="1.10.3730.20">
    <property type="match status" value="1"/>
</dbReference>
<dbReference type="RefSeq" id="WP_207249878.1">
    <property type="nucleotide sequence ID" value="NZ_JAFMPM010000006.1"/>
</dbReference>
<feature type="transmembrane region" description="Helical" evidence="6">
    <location>
        <begin position="103"/>
        <end position="123"/>
    </location>
</feature>
<evidence type="ECO:0000256" key="5">
    <source>
        <dbReference type="ARBA" id="ARBA00023136"/>
    </source>
</evidence>
<keyword evidence="9" id="KW-1185">Reference proteome</keyword>
<dbReference type="Proteomes" id="UP000664466">
    <property type="component" value="Unassembled WGS sequence"/>
</dbReference>
<dbReference type="EMBL" id="CP072748">
    <property type="protein sequence ID" value="QTX12329.1"/>
    <property type="molecule type" value="Genomic_DNA"/>
</dbReference>
<evidence type="ECO:0000313" key="9">
    <source>
        <dbReference type="Proteomes" id="UP000664466"/>
    </source>
</evidence>
<dbReference type="InterPro" id="IPR037185">
    <property type="entry name" value="EmrE-like"/>
</dbReference>
<protein>
    <recommendedName>
        <fullName evidence="10">4-amino-4-deoxy-L-arabinose-phosphoundecaprenol flippase subunit ArnF</fullName>
    </recommendedName>
</protein>
<evidence type="ECO:0000256" key="6">
    <source>
        <dbReference type="SAM" id="Phobius"/>
    </source>
</evidence>
<keyword evidence="5 6" id="KW-0472">Membrane</keyword>
<organism evidence="8">
    <name type="scientific">Thiothrix fructosivorans</name>
    <dbReference type="NCBI Taxonomy" id="111770"/>
    <lineage>
        <taxon>Bacteria</taxon>
        <taxon>Pseudomonadati</taxon>
        <taxon>Pseudomonadota</taxon>
        <taxon>Gammaproteobacteria</taxon>
        <taxon>Thiotrichales</taxon>
        <taxon>Thiotrichaceae</taxon>
        <taxon>Thiothrix</taxon>
    </lineage>
</organism>
<evidence type="ECO:0000313" key="7">
    <source>
        <dbReference type="EMBL" id="MBO0612177.1"/>
    </source>
</evidence>
<keyword evidence="2" id="KW-1003">Cell membrane</keyword>
<dbReference type="GO" id="GO:0005886">
    <property type="term" value="C:plasma membrane"/>
    <property type="evidence" value="ECO:0007669"/>
    <property type="project" value="UniProtKB-SubCell"/>
</dbReference>
<dbReference type="EMBL" id="JAFMPM010000006">
    <property type="protein sequence ID" value="MBO0612177.1"/>
    <property type="molecule type" value="Genomic_DNA"/>
</dbReference>
<dbReference type="InterPro" id="IPR000390">
    <property type="entry name" value="Small_drug/metabolite_transptr"/>
</dbReference>
<keyword evidence="3 6" id="KW-0812">Transmembrane</keyword>
<feature type="transmembrane region" description="Helical" evidence="6">
    <location>
        <begin position="78"/>
        <end position="97"/>
    </location>
</feature>
<evidence type="ECO:0000256" key="1">
    <source>
        <dbReference type="ARBA" id="ARBA00004651"/>
    </source>
</evidence>
<evidence type="ECO:0000256" key="2">
    <source>
        <dbReference type="ARBA" id="ARBA00022475"/>
    </source>
</evidence>
<feature type="transmembrane region" description="Helical" evidence="6">
    <location>
        <begin position="47"/>
        <end position="71"/>
    </location>
</feature>
<sequence length="132" mass="14143">MKWLLMATSIICGALGQLFMKAGMQSVGALAAFFPALQSGSVSTEQWFGVLWVMAGIVCYGIAMLVWIYVLGHFELSVAYPLLSVGYILVYLGAVLWPRIGESFTLGKTAGIVLIMLGVALVATPTKANNHE</sequence>
<keyword evidence="4 6" id="KW-1133">Transmembrane helix</keyword>
<dbReference type="PANTHER" id="PTHR30561">
    <property type="entry name" value="SMR FAMILY PROTON-DEPENDENT DRUG EFFLUX TRANSPORTER SUGE"/>
    <property type="match status" value="1"/>
</dbReference>
<evidence type="ECO:0000313" key="8">
    <source>
        <dbReference type="EMBL" id="QTX12329.1"/>
    </source>
</evidence>
<comment type="subcellular location">
    <subcellularLocation>
        <location evidence="1">Cell membrane</location>
        <topology evidence="1">Multi-pass membrane protein</topology>
    </subcellularLocation>
</comment>
<evidence type="ECO:0008006" key="10">
    <source>
        <dbReference type="Google" id="ProtNLM"/>
    </source>
</evidence>
<evidence type="ECO:0000256" key="3">
    <source>
        <dbReference type="ARBA" id="ARBA00022692"/>
    </source>
</evidence>
<dbReference type="AlphaFoldDB" id="A0A8B0SN67"/>
<dbReference type="SUPFAM" id="SSF103481">
    <property type="entry name" value="Multidrug resistance efflux transporter EmrE"/>
    <property type="match status" value="1"/>
</dbReference>
<proteinExistence type="predicted"/>
<dbReference type="PANTHER" id="PTHR30561:SF9">
    <property type="entry name" value="4-AMINO-4-DEOXY-L-ARABINOSE-PHOSPHOUNDECAPRENOL FLIPPASE SUBUNIT ARNF-RELATED"/>
    <property type="match status" value="1"/>
</dbReference>
<accession>A0A8B0SN67</accession>
<evidence type="ECO:0000256" key="4">
    <source>
        <dbReference type="ARBA" id="ARBA00022989"/>
    </source>
</evidence>
<name>A0A8B0SN67_9GAMM</name>
<gene>
    <name evidence="8" type="ORF">J1836_008400</name>
    <name evidence="7" type="ORF">J1836_04425</name>
</gene>
<reference evidence="8" key="2">
    <citation type="submission" date="2021-04" db="EMBL/GenBank/DDBJ databases">
        <title>Complete Genome and methylome analysis of Thiothrix fructosivorans ATCC 49748.</title>
        <authorList>
            <person name="Fomenkov A."/>
            <person name="Sun L."/>
            <person name="Vincze T."/>
            <person name="Grabovich M.Y."/>
            <person name="Roberts R.J."/>
        </authorList>
    </citation>
    <scope>NUCLEOTIDE SEQUENCE</scope>
    <source>
        <strain evidence="8">ATCC 49748</strain>
    </source>
</reference>